<dbReference type="RefSeq" id="WP_103235163.1">
    <property type="nucleotide sequence ID" value="NZ_PPEG02000005.1"/>
</dbReference>
<proteinExistence type="predicted"/>
<dbReference type="AlphaFoldDB" id="A0A316WH45"/>
<dbReference type="Proteomes" id="UP000236413">
    <property type="component" value="Unassembled WGS sequence"/>
</dbReference>
<reference evidence="1 2" key="1">
    <citation type="submission" date="2018-04" db="EMBL/GenBank/DDBJ databases">
        <title>Chryseobacterium oncorhynchi 701B-08T from rainbow trout, and Chryseobacterium viscerum 687B-08T from diseased fish.</title>
        <authorList>
            <person name="Jeong J.-J."/>
            <person name="Lee Y.J."/>
            <person name="Pathiraja D."/>
            <person name="Park B."/>
            <person name="Choi I.-G."/>
            <person name="Kim K.D."/>
        </authorList>
    </citation>
    <scope>NUCLEOTIDE SEQUENCE [LARGE SCALE GENOMIC DNA]</scope>
    <source>
        <strain evidence="1 2">687B-08</strain>
    </source>
</reference>
<evidence type="ECO:0000313" key="1">
    <source>
        <dbReference type="EMBL" id="PWN60761.1"/>
    </source>
</evidence>
<dbReference type="EMBL" id="PPEG02000005">
    <property type="protein sequence ID" value="PWN60761.1"/>
    <property type="molecule type" value="Genomic_DNA"/>
</dbReference>
<gene>
    <name evidence="1" type="ORF">C1634_011825</name>
</gene>
<sequence>MKAITTELKVLVYSLAVIFFCFNCSKSKLQYTNPVFATFFNELSNESAEKFYNSYYKDKPNDYKEGYIQILKELKKYNCEFTITDYNSYKGEKPDLDGMTEGVYILENKNLKNPFFFKIENNKVQYLVSIGKGKEDIIGWL</sequence>
<accession>A0A316WH45</accession>
<organism evidence="1 2">
    <name type="scientific">Chryseobacterium viscerum</name>
    <dbReference type="NCBI Taxonomy" id="1037377"/>
    <lineage>
        <taxon>Bacteria</taxon>
        <taxon>Pseudomonadati</taxon>
        <taxon>Bacteroidota</taxon>
        <taxon>Flavobacteriia</taxon>
        <taxon>Flavobacteriales</taxon>
        <taxon>Weeksellaceae</taxon>
        <taxon>Chryseobacterium group</taxon>
        <taxon>Chryseobacterium</taxon>
    </lineage>
</organism>
<evidence type="ECO:0000313" key="2">
    <source>
        <dbReference type="Proteomes" id="UP000236413"/>
    </source>
</evidence>
<name>A0A316WH45_9FLAO</name>
<protein>
    <submittedName>
        <fullName evidence="1">Uncharacterized protein</fullName>
    </submittedName>
</protein>
<comment type="caution">
    <text evidence="1">The sequence shown here is derived from an EMBL/GenBank/DDBJ whole genome shotgun (WGS) entry which is preliminary data.</text>
</comment>